<name>A0A5B7I7H2_PORTR</name>
<evidence type="ECO:0000313" key="3">
    <source>
        <dbReference type="Proteomes" id="UP000324222"/>
    </source>
</evidence>
<dbReference type="EMBL" id="VSRR010044296">
    <property type="protein sequence ID" value="MPC76818.1"/>
    <property type="molecule type" value="Genomic_DNA"/>
</dbReference>
<feature type="signal peptide" evidence="1">
    <location>
        <begin position="1"/>
        <end position="17"/>
    </location>
</feature>
<gene>
    <name evidence="2" type="ORF">E2C01_071249</name>
</gene>
<keyword evidence="3" id="KW-1185">Reference proteome</keyword>
<evidence type="ECO:0000256" key="1">
    <source>
        <dbReference type="SAM" id="SignalP"/>
    </source>
</evidence>
<accession>A0A5B7I7H2</accession>
<comment type="caution">
    <text evidence="2">The sequence shown here is derived from an EMBL/GenBank/DDBJ whole genome shotgun (WGS) entry which is preliminary data.</text>
</comment>
<organism evidence="2 3">
    <name type="scientific">Portunus trituberculatus</name>
    <name type="common">Swimming crab</name>
    <name type="synonym">Neptunus trituberculatus</name>
    <dbReference type="NCBI Taxonomy" id="210409"/>
    <lineage>
        <taxon>Eukaryota</taxon>
        <taxon>Metazoa</taxon>
        <taxon>Ecdysozoa</taxon>
        <taxon>Arthropoda</taxon>
        <taxon>Crustacea</taxon>
        <taxon>Multicrustacea</taxon>
        <taxon>Malacostraca</taxon>
        <taxon>Eumalacostraca</taxon>
        <taxon>Eucarida</taxon>
        <taxon>Decapoda</taxon>
        <taxon>Pleocyemata</taxon>
        <taxon>Brachyura</taxon>
        <taxon>Eubrachyura</taxon>
        <taxon>Portunoidea</taxon>
        <taxon>Portunidae</taxon>
        <taxon>Portuninae</taxon>
        <taxon>Portunus</taxon>
    </lineage>
</organism>
<keyword evidence="1" id="KW-0732">Signal</keyword>
<dbReference type="Proteomes" id="UP000324222">
    <property type="component" value="Unassembled WGS sequence"/>
</dbReference>
<reference evidence="2 3" key="1">
    <citation type="submission" date="2019-05" db="EMBL/GenBank/DDBJ databases">
        <title>Another draft genome of Portunus trituberculatus and its Hox gene families provides insights of decapod evolution.</title>
        <authorList>
            <person name="Jeong J.-H."/>
            <person name="Song I."/>
            <person name="Kim S."/>
            <person name="Choi T."/>
            <person name="Kim D."/>
            <person name="Ryu S."/>
            <person name="Kim W."/>
        </authorList>
    </citation>
    <scope>NUCLEOTIDE SEQUENCE [LARGE SCALE GENOMIC DNA]</scope>
    <source>
        <tissue evidence="2">Muscle</tissue>
    </source>
</reference>
<protein>
    <submittedName>
        <fullName evidence="2">Uncharacterized protein</fullName>
    </submittedName>
</protein>
<evidence type="ECO:0000313" key="2">
    <source>
        <dbReference type="EMBL" id="MPC76818.1"/>
    </source>
</evidence>
<sequence>MWQRWWWWCCWTLQCWRLWW</sequence>
<dbReference type="AlphaFoldDB" id="A0A5B7I7H2"/>
<feature type="chain" id="PRO_5022850177" evidence="1">
    <location>
        <begin position="18"/>
        <end position="20"/>
    </location>
</feature>
<proteinExistence type="predicted"/>